<organism evidence="1">
    <name type="scientific">Myoviridae sp. ctPoO4</name>
    <dbReference type="NCBI Taxonomy" id="2827685"/>
    <lineage>
        <taxon>Viruses</taxon>
        <taxon>Duplodnaviria</taxon>
        <taxon>Heunggongvirae</taxon>
        <taxon>Uroviricota</taxon>
        <taxon>Caudoviricetes</taxon>
    </lineage>
</organism>
<sequence>MVKQLIISRYVNCRIGDKCCKCLIFSRCRDSDFGKYCPWL</sequence>
<evidence type="ECO:0000313" key="1">
    <source>
        <dbReference type="EMBL" id="DAF52161.1"/>
    </source>
</evidence>
<dbReference type="EMBL" id="BK032629">
    <property type="protein sequence ID" value="DAF52161.1"/>
    <property type="molecule type" value="Genomic_DNA"/>
</dbReference>
<name>A0A8S5SMC3_9CAUD</name>
<accession>A0A8S5SMC3</accession>
<protein>
    <submittedName>
        <fullName evidence="1">Allergen</fullName>
    </submittedName>
</protein>
<reference evidence="1" key="1">
    <citation type="journal article" date="2021" name="Proc. Natl. Acad. Sci. U.S.A.">
        <title>A Catalog of Tens of Thousands of Viruses from Human Metagenomes Reveals Hidden Associations with Chronic Diseases.</title>
        <authorList>
            <person name="Tisza M.J."/>
            <person name="Buck C.B."/>
        </authorList>
    </citation>
    <scope>NUCLEOTIDE SEQUENCE</scope>
    <source>
        <strain evidence="1">CtPoO4</strain>
    </source>
</reference>
<proteinExistence type="predicted"/>